<comment type="caution">
    <text evidence="4">The sequence shown here is derived from an EMBL/GenBank/DDBJ whole genome shotgun (WGS) entry which is preliminary data.</text>
</comment>
<dbReference type="PANTHER" id="PTHR31302">
    <property type="entry name" value="TRANSMEMBRANE PROTEIN WITH METALLOPHOSPHOESTERASE DOMAIN-RELATED"/>
    <property type="match status" value="1"/>
</dbReference>
<dbReference type="Proteomes" id="UP000005561">
    <property type="component" value="Unassembled WGS sequence"/>
</dbReference>
<protein>
    <submittedName>
        <fullName evidence="4">Ser/Thr phosphatase family protein</fullName>
    </submittedName>
</protein>
<dbReference type="InterPro" id="IPR029052">
    <property type="entry name" value="Metallo-depent_PP-like"/>
</dbReference>
<evidence type="ECO:0000313" key="4">
    <source>
        <dbReference type="EMBL" id="EET58703.1"/>
    </source>
</evidence>
<dbReference type="SUPFAM" id="SSF56300">
    <property type="entry name" value="Metallo-dependent phosphatases"/>
    <property type="match status" value="1"/>
</dbReference>
<dbReference type="Pfam" id="PF00149">
    <property type="entry name" value="Metallophos"/>
    <property type="match status" value="1"/>
</dbReference>
<keyword evidence="5" id="KW-1185">Reference proteome</keyword>
<dbReference type="InterPro" id="IPR004843">
    <property type="entry name" value="Calcineurin-like_PHP"/>
</dbReference>
<dbReference type="InterPro" id="IPR051158">
    <property type="entry name" value="Metallophosphoesterase_sf"/>
</dbReference>
<dbReference type="OrthoDB" id="9780884at2"/>
<evidence type="ECO:0000259" key="3">
    <source>
        <dbReference type="Pfam" id="PF00149"/>
    </source>
</evidence>
<evidence type="ECO:0000256" key="2">
    <source>
        <dbReference type="ARBA" id="ARBA00022801"/>
    </source>
</evidence>
<dbReference type="Gene3D" id="3.60.21.10">
    <property type="match status" value="1"/>
</dbReference>
<proteinExistence type="predicted"/>
<organism evidence="4 5">
    <name type="scientific">Marvinbryantia formatexigens DSM 14469</name>
    <dbReference type="NCBI Taxonomy" id="478749"/>
    <lineage>
        <taxon>Bacteria</taxon>
        <taxon>Bacillati</taxon>
        <taxon>Bacillota</taxon>
        <taxon>Clostridia</taxon>
        <taxon>Lachnospirales</taxon>
        <taxon>Lachnospiraceae</taxon>
        <taxon>Marvinbryantia</taxon>
    </lineage>
</organism>
<dbReference type="AlphaFoldDB" id="C6LKV5"/>
<gene>
    <name evidence="4" type="ORF">BRYFOR_09302</name>
</gene>
<dbReference type="GO" id="GO:0008758">
    <property type="term" value="F:UDP-2,3-diacylglucosamine hydrolase activity"/>
    <property type="evidence" value="ECO:0007669"/>
    <property type="project" value="TreeGrafter"/>
</dbReference>
<dbReference type="eggNOG" id="COG1408">
    <property type="taxonomic scope" value="Bacteria"/>
</dbReference>
<dbReference type="GO" id="GO:0009245">
    <property type="term" value="P:lipid A biosynthetic process"/>
    <property type="evidence" value="ECO:0007669"/>
    <property type="project" value="TreeGrafter"/>
</dbReference>
<evidence type="ECO:0000256" key="1">
    <source>
        <dbReference type="ARBA" id="ARBA00022723"/>
    </source>
</evidence>
<dbReference type="RefSeq" id="WP_006864054.1">
    <property type="nucleotide sequence ID" value="NZ_ACCL02000026.1"/>
</dbReference>
<evidence type="ECO:0000313" key="5">
    <source>
        <dbReference type="Proteomes" id="UP000005561"/>
    </source>
</evidence>
<dbReference type="GO" id="GO:0046872">
    <property type="term" value="F:metal ion binding"/>
    <property type="evidence" value="ECO:0007669"/>
    <property type="project" value="UniProtKB-KW"/>
</dbReference>
<dbReference type="EMBL" id="ACCL02000026">
    <property type="protein sequence ID" value="EET58703.1"/>
    <property type="molecule type" value="Genomic_DNA"/>
</dbReference>
<name>C6LKV5_9FIRM</name>
<keyword evidence="2" id="KW-0378">Hydrolase</keyword>
<dbReference type="GO" id="GO:0016020">
    <property type="term" value="C:membrane"/>
    <property type="evidence" value="ECO:0007669"/>
    <property type="project" value="GOC"/>
</dbReference>
<feature type="domain" description="Calcineurin-like phosphoesterase" evidence="3">
    <location>
        <begin position="27"/>
        <end position="209"/>
    </location>
</feature>
<dbReference type="STRING" id="168384.SAMN05660368_04223"/>
<dbReference type="PANTHER" id="PTHR31302:SF31">
    <property type="entry name" value="PHOSPHODIESTERASE YAEI"/>
    <property type="match status" value="1"/>
</dbReference>
<reference evidence="4" key="1">
    <citation type="submission" date="2009-07" db="EMBL/GenBank/DDBJ databases">
        <authorList>
            <person name="Weinstock G."/>
            <person name="Sodergren E."/>
            <person name="Clifton S."/>
            <person name="Fulton L."/>
            <person name="Fulton B."/>
            <person name="Courtney L."/>
            <person name="Fronick C."/>
            <person name="Harrison M."/>
            <person name="Strong C."/>
            <person name="Farmer C."/>
            <person name="Delahaunty K."/>
            <person name="Markovic C."/>
            <person name="Hall O."/>
            <person name="Minx P."/>
            <person name="Tomlinson C."/>
            <person name="Mitreva M."/>
            <person name="Nelson J."/>
            <person name="Hou S."/>
            <person name="Wollam A."/>
            <person name="Pepin K.H."/>
            <person name="Johnson M."/>
            <person name="Bhonagiri V."/>
            <person name="Nash W.E."/>
            <person name="Warren W."/>
            <person name="Chinwalla A."/>
            <person name="Mardis E.R."/>
            <person name="Wilson R.K."/>
        </authorList>
    </citation>
    <scope>NUCLEOTIDE SEQUENCE [LARGE SCALE GENOMIC DNA]</scope>
    <source>
        <strain evidence="4">DSM 14469</strain>
    </source>
</reference>
<keyword evidence="1" id="KW-0479">Metal-binding</keyword>
<sequence length="267" mass="30326">MKDKFILTEYKVTAGLPGKLTLGLIFDLHEHDSQEVLALLRQGKPDMIMVAGDTFERHGSDRDTIRTAEEGILEKMLRRILMKADDLFERIFGEHKHETEYAYQFLREAERIAPVFLSIGNHEWYLLPEDLEVIQESGGQLLNNADCQICINGMTIRIGGLSSDADLEWLNEFCAKDGYKILLCHHPEYYDRYLKGRGIDLILSGHAHGGQIRIWNRGIYAPGQGLFPKYTRGIYDSRLIVTSGSSNTASVPRWGNPCEVVIIRIST</sequence>
<accession>C6LKV5</accession>